<dbReference type="GO" id="GO:0005524">
    <property type="term" value="F:ATP binding"/>
    <property type="evidence" value="ECO:0007669"/>
    <property type="project" value="UniProtKB-KW"/>
</dbReference>
<keyword evidence="3" id="KW-0410">Iron transport</keyword>
<dbReference type="GO" id="GO:0015408">
    <property type="term" value="F:ABC-type ferric iron transporter activity"/>
    <property type="evidence" value="ECO:0007669"/>
    <property type="project" value="InterPro"/>
</dbReference>
<accession>A0AAW8SXU4</accession>
<evidence type="ECO:0000256" key="1">
    <source>
        <dbReference type="ARBA" id="ARBA00022448"/>
    </source>
</evidence>
<dbReference type="AlphaFoldDB" id="A0AAW8SXU4"/>
<keyword evidence="8" id="KW-0472">Membrane</keyword>
<evidence type="ECO:0000259" key="10">
    <source>
        <dbReference type="PROSITE" id="PS50893"/>
    </source>
</evidence>
<protein>
    <recommendedName>
        <fullName evidence="9">ABC-type quaternary amine transporter</fullName>
        <ecNumber evidence="9">7.6.2.9</ecNumber>
    </recommendedName>
</protein>
<evidence type="ECO:0000256" key="2">
    <source>
        <dbReference type="ARBA" id="ARBA00022475"/>
    </source>
</evidence>
<evidence type="ECO:0000256" key="4">
    <source>
        <dbReference type="ARBA" id="ARBA00022741"/>
    </source>
</evidence>
<dbReference type="PANTHER" id="PTHR42781:SF4">
    <property type="entry name" value="SPERMIDINE_PUTRESCINE IMPORT ATP-BINDING PROTEIN POTA"/>
    <property type="match status" value="1"/>
</dbReference>
<evidence type="ECO:0000256" key="9">
    <source>
        <dbReference type="ARBA" id="ARBA00066388"/>
    </source>
</evidence>
<keyword evidence="5 11" id="KW-0067">ATP-binding</keyword>
<dbReference type="SUPFAM" id="SSF52540">
    <property type="entry name" value="P-loop containing nucleoside triphosphate hydrolases"/>
    <property type="match status" value="1"/>
</dbReference>
<keyword evidence="6" id="KW-0408">Iron</keyword>
<dbReference type="EC" id="7.6.2.9" evidence="9"/>
<evidence type="ECO:0000313" key="12">
    <source>
        <dbReference type="Proteomes" id="UP001249240"/>
    </source>
</evidence>
<sequence length="331" mass="37476">MGLNVSEVQLSYGKKRILDELSFELNDGEIVALFGPSGVGKTSLLKMIAGIQPVNKGKIIFSEGYSQESTVLVFQDFWLFPHMNVVDNIAFGLKARKFSKERIREKINKILAAFDLKGLEKQFPDELSGGQKQRVALARAIVLEPKLLLLDEPFANLDSHLKEAMREYLRRLQKTYCFSVILVTHDRDEAFQLADRMILLLDGKIQQIGTPQEIYFYPRNKKVAKSIGENNFIPGVVSDHIFTLENTHLTVRNPTNIQGAASLFIPYGAEIEVCEAGVPALVEHHEWTPNGQRTQVKIGNTSCIFTNLSKKIIDQRQIFLKFNDDLQVMPR</sequence>
<dbReference type="GO" id="GO:0015418">
    <property type="term" value="F:ABC-type quaternary ammonium compound transporting activity"/>
    <property type="evidence" value="ECO:0007669"/>
    <property type="project" value="UniProtKB-EC"/>
</dbReference>
<dbReference type="PROSITE" id="PS00211">
    <property type="entry name" value="ABC_TRANSPORTER_1"/>
    <property type="match status" value="1"/>
</dbReference>
<evidence type="ECO:0000256" key="6">
    <source>
        <dbReference type="ARBA" id="ARBA00023004"/>
    </source>
</evidence>
<proteinExistence type="predicted"/>
<dbReference type="InterPro" id="IPR015853">
    <property type="entry name" value="ABC_transpr_FbpC"/>
</dbReference>
<dbReference type="InterPro" id="IPR050093">
    <property type="entry name" value="ABC_SmlMolc_Importer"/>
</dbReference>
<reference evidence="11" key="1">
    <citation type="submission" date="2023-03" db="EMBL/GenBank/DDBJ databases">
        <authorList>
            <person name="Shen W."/>
            <person name="Cai J."/>
        </authorList>
    </citation>
    <scope>NUCLEOTIDE SEQUENCE</scope>
    <source>
        <strain evidence="11">B646-2</strain>
    </source>
</reference>
<dbReference type="EMBL" id="JARPXM010000015">
    <property type="protein sequence ID" value="MDT2539280.1"/>
    <property type="molecule type" value="Genomic_DNA"/>
</dbReference>
<dbReference type="Gene3D" id="3.40.50.300">
    <property type="entry name" value="P-loop containing nucleotide triphosphate hydrolases"/>
    <property type="match status" value="1"/>
</dbReference>
<organism evidence="11 12">
    <name type="scientific">Enterococcus raffinosus</name>
    <dbReference type="NCBI Taxonomy" id="71452"/>
    <lineage>
        <taxon>Bacteria</taxon>
        <taxon>Bacillati</taxon>
        <taxon>Bacillota</taxon>
        <taxon>Bacilli</taxon>
        <taxon>Lactobacillales</taxon>
        <taxon>Enterococcaceae</taxon>
        <taxon>Enterococcus</taxon>
    </lineage>
</organism>
<dbReference type="InterPro" id="IPR027417">
    <property type="entry name" value="P-loop_NTPase"/>
</dbReference>
<keyword evidence="1" id="KW-0813">Transport</keyword>
<feature type="domain" description="ABC transporter" evidence="10">
    <location>
        <begin position="3"/>
        <end position="227"/>
    </location>
</feature>
<evidence type="ECO:0000256" key="8">
    <source>
        <dbReference type="ARBA" id="ARBA00023136"/>
    </source>
</evidence>
<keyword evidence="7" id="KW-0406">Ion transport</keyword>
<dbReference type="Proteomes" id="UP001249240">
    <property type="component" value="Unassembled WGS sequence"/>
</dbReference>
<dbReference type="PANTHER" id="PTHR42781">
    <property type="entry name" value="SPERMIDINE/PUTRESCINE IMPORT ATP-BINDING PROTEIN POTA"/>
    <property type="match status" value="1"/>
</dbReference>
<dbReference type="RefSeq" id="WP_010744725.1">
    <property type="nucleotide sequence ID" value="NZ_BAAAXM010000030.1"/>
</dbReference>
<dbReference type="SMART" id="SM00382">
    <property type="entry name" value="AAA"/>
    <property type="match status" value="1"/>
</dbReference>
<dbReference type="InterPro" id="IPR003593">
    <property type="entry name" value="AAA+_ATPase"/>
</dbReference>
<evidence type="ECO:0000313" key="11">
    <source>
        <dbReference type="EMBL" id="MDT2539280.1"/>
    </source>
</evidence>
<dbReference type="InterPro" id="IPR017871">
    <property type="entry name" value="ABC_transporter-like_CS"/>
</dbReference>
<evidence type="ECO:0000256" key="3">
    <source>
        <dbReference type="ARBA" id="ARBA00022496"/>
    </source>
</evidence>
<dbReference type="PROSITE" id="PS50893">
    <property type="entry name" value="ABC_TRANSPORTER_2"/>
    <property type="match status" value="1"/>
</dbReference>
<comment type="caution">
    <text evidence="11">The sequence shown here is derived from an EMBL/GenBank/DDBJ whole genome shotgun (WGS) entry which is preliminary data.</text>
</comment>
<gene>
    <name evidence="11" type="ORF">P7D78_14185</name>
</gene>
<dbReference type="Pfam" id="PF00005">
    <property type="entry name" value="ABC_tran"/>
    <property type="match status" value="1"/>
</dbReference>
<keyword evidence="2" id="KW-1003">Cell membrane</keyword>
<dbReference type="FunFam" id="3.40.50.300:FF:000425">
    <property type="entry name" value="Probable ABC transporter, ATP-binding subunit"/>
    <property type="match status" value="1"/>
</dbReference>
<keyword evidence="4" id="KW-0547">Nucleotide-binding</keyword>
<dbReference type="GO" id="GO:0016020">
    <property type="term" value="C:membrane"/>
    <property type="evidence" value="ECO:0007669"/>
    <property type="project" value="InterPro"/>
</dbReference>
<dbReference type="InterPro" id="IPR003439">
    <property type="entry name" value="ABC_transporter-like_ATP-bd"/>
</dbReference>
<evidence type="ECO:0000256" key="7">
    <source>
        <dbReference type="ARBA" id="ARBA00023065"/>
    </source>
</evidence>
<dbReference type="GO" id="GO:0016887">
    <property type="term" value="F:ATP hydrolysis activity"/>
    <property type="evidence" value="ECO:0007669"/>
    <property type="project" value="InterPro"/>
</dbReference>
<name>A0AAW8SXU4_9ENTE</name>
<evidence type="ECO:0000256" key="5">
    <source>
        <dbReference type="ARBA" id="ARBA00022840"/>
    </source>
</evidence>
<dbReference type="CDD" id="cd03259">
    <property type="entry name" value="ABC_Carb_Solutes_like"/>
    <property type="match status" value="1"/>
</dbReference>